<keyword evidence="2" id="KW-1185">Reference proteome</keyword>
<name>A0ACC1MT07_9APHY</name>
<evidence type="ECO:0000313" key="1">
    <source>
        <dbReference type="EMBL" id="KAJ2969333.1"/>
    </source>
</evidence>
<accession>A0ACC1MT07</accession>
<protein>
    <submittedName>
        <fullName evidence="1">Uncharacterized protein</fullName>
    </submittedName>
</protein>
<proteinExistence type="predicted"/>
<evidence type="ECO:0000313" key="2">
    <source>
        <dbReference type="Proteomes" id="UP001144978"/>
    </source>
</evidence>
<reference evidence="1" key="1">
    <citation type="submission" date="2022-08" db="EMBL/GenBank/DDBJ databases">
        <title>Genome Sequence of Pycnoporus sanguineus.</title>
        <authorList>
            <person name="Buettner E."/>
        </authorList>
    </citation>
    <scope>NUCLEOTIDE SEQUENCE</scope>
    <source>
        <strain evidence="1">CG-C14</strain>
    </source>
</reference>
<sequence length="110" mass="11371">MITSNVLQGVVLATRLSASNVSPSPALCTTHPPQRFRSNIMSLNGASIGPSRQPTPLPHELAIRSVDTGVEVALQIPEATAGGSSSSGSAGPKKLKSIGGIWLTDQRVRS</sequence>
<gene>
    <name evidence="1" type="ORF">NUW54_g12990</name>
</gene>
<organism evidence="1 2">
    <name type="scientific">Trametes sanguinea</name>
    <dbReference type="NCBI Taxonomy" id="158606"/>
    <lineage>
        <taxon>Eukaryota</taxon>
        <taxon>Fungi</taxon>
        <taxon>Dikarya</taxon>
        <taxon>Basidiomycota</taxon>
        <taxon>Agaricomycotina</taxon>
        <taxon>Agaricomycetes</taxon>
        <taxon>Polyporales</taxon>
        <taxon>Polyporaceae</taxon>
        <taxon>Trametes</taxon>
    </lineage>
</organism>
<dbReference type="Proteomes" id="UP001144978">
    <property type="component" value="Unassembled WGS sequence"/>
</dbReference>
<dbReference type="EMBL" id="JANSHE010005787">
    <property type="protein sequence ID" value="KAJ2969333.1"/>
    <property type="molecule type" value="Genomic_DNA"/>
</dbReference>
<comment type="caution">
    <text evidence="1">The sequence shown here is derived from an EMBL/GenBank/DDBJ whole genome shotgun (WGS) entry which is preliminary data.</text>
</comment>